<accession>A0A9P4XQF5</accession>
<proteinExistence type="predicted"/>
<evidence type="ECO:0000313" key="4">
    <source>
        <dbReference type="Proteomes" id="UP000801864"/>
    </source>
</evidence>
<dbReference type="AlphaFoldDB" id="A0A9P4XQF5"/>
<dbReference type="PROSITE" id="PS50181">
    <property type="entry name" value="FBOX"/>
    <property type="match status" value="1"/>
</dbReference>
<organism evidence="3 4">
    <name type="scientific">Trichoderma lentiforme</name>
    <dbReference type="NCBI Taxonomy" id="1567552"/>
    <lineage>
        <taxon>Eukaryota</taxon>
        <taxon>Fungi</taxon>
        <taxon>Dikarya</taxon>
        <taxon>Ascomycota</taxon>
        <taxon>Pezizomycotina</taxon>
        <taxon>Sordariomycetes</taxon>
        <taxon>Hypocreomycetidae</taxon>
        <taxon>Hypocreales</taxon>
        <taxon>Hypocreaceae</taxon>
        <taxon>Trichoderma</taxon>
    </lineage>
</organism>
<evidence type="ECO:0000256" key="1">
    <source>
        <dbReference type="SAM" id="MobiDB-lite"/>
    </source>
</evidence>
<dbReference type="Proteomes" id="UP000801864">
    <property type="component" value="Unassembled WGS sequence"/>
</dbReference>
<dbReference type="SUPFAM" id="SSF52047">
    <property type="entry name" value="RNI-like"/>
    <property type="match status" value="1"/>
</dbReference>
<feature type="domain" description="F-box" evidence="2">
    <location>
        <begin position="16"/>
        <end position="65"/>
    </location>
</feature>
<name>A0A9P4XQF5_9HYPO</name>
<feature type="region of interest" description="Disordered" evidence="1">
    <location>
        <begin position="497"/>
        <end position="537"/>
    </location>
</feature>
<feature type="compositionally biased region" description="Acidic residues" evidence="1">
    <location>
        <begin position="505"/>
        <end position="537"/>
    </location>
</feature>
<protein>
    <recommendedName>
        <fullName evidence="2">F-box domain-containing protein</fullName>
    </recommendedName>
</protein>
<comment type="caution">
    <text evidence="3">The sequence shown here is derived from an EMBL/GenBank/DDBJ whole genome shotgun (WGS) entry which is preliminary data.</text>
</comment>
<dbReference type="InterPro" id="IPR001810">
    <property type="entry name" value="F-box_dom"/>
</dbReference>
<evidence type="ECO:0000259" key="2">
    <source>
        <dbReference type="PROSITE" id="PS50181"/>
    </source>
</evidence>
<evidence type="ECO:0000313" key="3">
    <source>
        <dbReference type="EMBL" id="KAF3076918.1"/>
    </source>
</evidence>
<keyword evidence="4" id="KW-1185">Reference proteome</keyword>
<dbReference type="EMBL" id="QLNT01000001">
    <property type="protein sequence ID" value="KAF3076918.1"/>
    <property type="molecule type" value="Genomic_DNA"/>
</dbReference>
<reference evidence="3 4" key="1">
    <citation type="submission" date="2018-06" db="EMBL/GenBank/DDBJ databases">
        <title>Genome analysis of cellulolytic fungus Trichoderma lentiforme CFAM-422.</title>
        <authorList>
            <person name="Steindorff A.S."/>
            <person name="Formighieri E.F."/>
            <person name="Midorikawa G.E.O."/>
            <person name="Tamietti M.S."/>
            <person name="Ramos E.Z."/>
            <person name="Silva A.S."/>
            <person name="Bon E.P.S."/>
            <person name="Mendes T.D."/>
            <person name="Damaso M.C.T."/>
            <person name="Favaro L.C.L."/>
        </authorList>
    </citation>
    <scope>NUCLEOTIDE SEQUENCE [LARGE SCALE GENOMIC DNA]</scope>
    <source>
        <strain evidence="3 4">CFAM-422</strain>
    </source>
</reference>
<gene>
    <name evidence="3" type="ORF">CFAM422_000012</name>
</gene>
<sequence>MSQQPTGMATRQNVQSCRLLQIPAEILDRITWHLTTPELCNLRITCKSVEEALYYSFTAEFFTRKQFMISEFSLRALVDISKSRLAGHLRHVHFGLDQLGIHSTPSIGGEKARMFAQRLIEQEALWSLGLVPKYLTEAFGNLPNLETVVVRDFNSNRRSRDGPHAHWLSYGTQTLLKETSVRPTNHAIFNRGPMEYGFVDQMFKGIIHALGTANARPKAIEVMERQGHPLFDSAFHMHPDFEASIIPVLRSLKRLHLTLEANSNGIGIDDQPYQRHSLTKFLQHCDGLEELRINGRHNASSYDARNSLRNLYDWFTAEESTSETEAQKEAKSPSLNGQTSDLSQLNAPIKFPRLQNISLGMTSFTVDELVRLIARFADTVQNLELWRIKLLSEDRSLERSQVLEDRNILFAQVLKKLLNIPNLNLRHIKLGNMQQIWYVVVGHNMLEEVNFKPTAKTKDEDVDAGVERVTRELQYTGTDWRHFVAHEMIPRLYTPRLIGYKEASQDEDDEDDEDEEDEDNDDDDDDDDEDNMDQDEE</sequence>